<dbReference type="PANTHER" id="PTHR40940:SF1">
    <property type="entry name" value="PROTEIN BATD"/>
    <property type="match status" value="1"/>
</dbReference>
<dbReference type="Pfam" id="PF13584">
    <property type="entry name" value="BatD"/>
    <property type="match status" value="1"/>
</dbReference>
<reference evidence="6" key="1">
    <citation type="submission" date="2017-01" db="EMBL/GenBank/DDBJ databases">
        <authorList>
            <person name="Varghese N."/>
            <person name="Submissions S."/>
        </authorList>
    </citation>
    <scope>NUCLEOTIDE SEQUENCE [LARGE SCALE GENOMIC DNA]</scope>
    <source>
        <strain evidence="6">DSM 22306</strain>
    </source>
</reference>
<evidence type="ECO:0000313" key="6">
    <source>
        <dbReference type="Proteomes" id="UP000185999"/>
    </source>
</evidence>
<keyword evidence="3" id="KW-0732">Signal</keyword>
<evidence type="ECO:0000256" key="3">
    <source>
        <dbReference type="SAM" id="SignalP"/>
    </source>
</evidence>
<sequence length="575" mass="61780">MVRSSRAWLMVFLLCSSLNVQAVIKSQINHSMIEQGETIRLSINIADVNADQINLQPLEQDFSVLGRSQQSSTVIRNGKIESSTILVLTLLPKRTGDLQIPAINIDGDQTQSHSLRVTEVTQATAVEGGIEMLSTLSSQQPKVQQPLIYKTNLLVGRQIFNATLQGPTIKTGKALIEALGEQKQSQQTLKGREITVVEQTWLITPQQSGPLEITPAQVVGQIETGRRIQVLAQGYQLDVEPIPKNFSGTVWLPAESLMLNDVWSDDQFAVGEPITRTITLKAQGISSYQLSAITLPEVDGLKQYAATPDVSQDYQSDKLTSTMTQEVTLIPSAAGAVVLPEISIPWWDVQSNSEKTAVIAARTLLVGPAKVVASSTLSVSPPSSQLPVQSTPSPSPATTAEAIQATLLSQSAASVQLPVASAINAWWIAIISAVAGSVVTLLVVMLLIKRRSRQPNSGADNVGEGAGNTSPARLSASALAIKKACASNDSAAARRALIAWGQQLWPPCSNLNQLAGHVSPELQQAIAVLHRQSYSQTPESWCGEPLWQAIQGYKVQQKATAKPHTEKLEPLYLSS</sequence>
<dbReference type="Proteomes" id="UP000185999">
    <property type="component" value="Unassembled WGS sequence"/>
</dbReference>
<feature type="compositionally biased region" description="Low complexity" evidence="1">
    <location>
        <begin position="377"/>
        <end position="392"/>
    </location>
</feature>
<feature type="region of interest" description="Disordered" evidence="1">
    <location>
        <begin position="377"/>
        <end position="397"/>
    </location>
</feature>
<dbReference type="InterPro" id="IPR025738">
    <property type="entry name" value="BatD"/>
</dbReference>
<keyword evidence="2" id="KW-0472">Membrane</keyword>
<proteinExistence type="predicted"/>
<dbReference type="PANTHER" id="PTHR40940">
    <property type="entry name" value="PROTEIN BATD-RELATED"/>
    <property type="match status" value="1"/>
</dbReference>
<name>A0A1N7MMX1_9GAMM</name>
<feature type="signal peptide" evidence="3">
    <location>
        <begin position="1"/>
        <end position="22"/>
    </location>
</feature>
<evidence type="ECO:0000259" key="4">
    <source>
        <dbReference type="Pfam" id="PF25607"/>
    </source>
</evidence>
<dbReference type="STRING" id="619304.SAMN05421760_106192"/>
<keyword evidence="2" id="KW-1133">Transmembrane helix</keyword>
<dbReference type="EMBL" id="FTOE01000006">
    <property type="protein sequence ID" value="SIS87239.1"/>
    <property type="molecule type" value="Genomic_DNA"/>
</dbReference>
<evidence type="ECO:0000256" key="2">
    <source>
        <dbReference type="SAM" id="Phobius"/>
    </source>
</evidence>
<protein>
    <submittedName>
        <fullName evidence="5">Oxygen tolerance</fullName>
    </submittedName>
</protein>
<accession>A0A1N7MMX1</accession>
<dbReference type="Pfam" id="PF25607">
    <property type="entry name" value="DUF7939"/>
    <property type="match status" value="1"/>
</dbReference>
<evidence type="ECO:0000313" key="5">
    <source>
        <dbReference type="EMBL" id="SIS87239.1"/>
    </source>
</evidence>
<feature type="chain" id="PRO_5009943493" evidence="3">
    <location>
        <begin position="23"/>
        <end position="575"/>
    </location>
</feature>
<keyword evidence="6" id="KW-1185">Reference proteome</keyword>
<feature type="domain" description="DUF7939" evidence="4">
    <location>
        <begin position="477"/>
        <end position="556"/>
    </location>
</feature>
<keyword evidence="2" id="KW-0812">Transmembrane</keyword>
<dbReference type="AlphaFoldDB" id="A0A1N7MMX1"/>
<gene>
    <name evidence="5" type="ORF">SAMN05421760_106192</name>
</gene>
<dbReference type="OrthoDB" id="5293418at2"/>
<evidence type="ECO:0000256" key="1">
    <source>
        <dbReference type="SAM" id="MobiDB-lite"/>
    </source>
</evidence>
<dbReference type="RefSeq" id="WP_054340436.1">
    <property type="nucleotide sequence ID" value="NZ_FTOE01000006.1"/>
</dbReference>
<feature type="transmembrane region" description="Helical" evidence="2">
    <location>
        <begin position="425"/>
        <end position="448"/>
    </location>
</feature>
<organism evidence="5 6">
    <name type="scientific">Neptunomonas antarctica</name>
    <dbReference type="NCBI Taxonomy" id="619304"/>
    <lineage>
        <taxon>Bacteria</taxon>
        <taxon>Pseudomonadati</taxon>
        <taxon>Pseudomonadota</taxon>
        <taxon>Gammaproteobacteria</taxon>
        <taxon>Oceanospirillales</taxon>
        <taxon>Oceanospirillaceae</taxon>
        <taxon>Neptunomonas</taxon>
    </lineage>
</organism>
<dbReference type="InterPro" id="IPR057699">
    <property type="entry name" value="DUF7939"/>
</dbReference>